<dbReference type="PANTHER" id="PTHR38454:SF1">
    <property type="entry name" value="INTEGRAL MEMBRANE PROTEIN"/>
    <property type="match status" value="1"/>
</dbReference>
<dbReference type="InterPro" id="IPR018580">
    <property type="entry name" value="Uncharacterised_YfhO"/>
</dbReference>
<reference evidence="2" key="1">
    <citation type="journal article" date="2021" name="PeerJ">
        <title>Extensive microbial diversity within the chicken gut microbiome revealed by metagenomics and culture.</title>
        <authorList>
            <person name="Gilroy R."/>
            <person name="Ravi A."/>
            <person name="Getino M."/>
            <person name="Pursley I."/>
            <person name="Horton D.L."/>
            <person name="Alikhan N.F."/>
            <person name="Baker D."/>
            <person name="Gharbi K."/>
            <person name="Hall N."/>
            <person name="Watson M."/>
            <person name="Adriaenssens E.M."/>
            <person name="Foster-Nyarko E."/>
            <person name="Jarju S."/>
            <person name="Secka A."/>
            <person name="Antonio M."/>
            <person name="Oren A."/>
            <person name="Chaudhuri R.R."/>
            <person name="La Ragione R."/>
            <person name="Hildebrand F."/>
            <person name="Pallen M.J."/>
        </authorList>
    </citation>
    <scope>NUCLEOTIDE SEQUENCE</scope>
    <source>
        <strain evidence="2">ChiSxjej6B18-287</strain>
    </source>
</reference>
<organism evidence="2 3">
    <name type="scientific">Candidatus Blautia merdigallinarum</name>
    <dbReference type="NCBI Taxonomy" id="2838495"/>
    <lineage>
        <taxon>Bacteria</taxon>
        <taxon>Bacillati</taxon>
        <taxon>Bacillota</taxon>
        <taxon>Clostridia</taxon>
        <taxon>Lachnospirales</taxon>
        <taxon>Lachnospiraceae</taxon>
        <taxon>Blautia</taxon>
    </lineage>
</organism>
<protein>
    <submittedName>
        <fullName evidence="2">YfhO family protein</fullName>
    </submittedName>
</protein>
<feature type="transmembrane region" description="Helical" evidence="1">
    <location>
        <begin position="75"/>
        <end position="92"/>
    </location>
</feature>
<feature type="transmembrane region" description="Helical" evidence="1">
    <location>
        <begin position="419"/>
        <end position="439"/>
    </location>
</feature>
<comment type="caution">
    <text evidence="2">The sequence shown here is derived from an EMBL/GenBank/DDBJ whole genome shotgun (WGS) entry which is preliminary data.</text>
</comment>
<dbReference type="AlphaFoldDB" id="A0A9D2SKG7"/>
<evidence type="ECO:0000313" key="2">
    <source>
        <dbReference type="EMBL" id="HJC11743.1"/>
    </source>
</evidence>
<keyword evidence="1" id="KW-0472">Membrane</keyword>
<sequence length="862" mass="97945">MKELRTDKRVWILLGGALVLCWLFVLQYGIFGSRVDWISQHSVLPDYFRRRFYATGNLFPDIAWNLGGGQNIYNFSYYGLYSPIILFSYFLPFVPMDLYIMGSSILSYGVSAVFFYQWAKKHLEEHTAFWTACMFALAGPMIFHSYNQIMFVNYMPFLCLALMGTEQFLKEKKKGLLILGTVGMILTSFYFSIGGILALSLYGAGTYIEQTGKLTWKGFWKKAGGFIGLILLCICLCGILLVPTALVLMSRESGGNTAEGMGFFSVSLLRFFYSPYGLGLTALSLCSLIGNTAEKGTWKKKIIPAGLLVILCVPVFGYLLNGGLYTKDKVFIPFLPLVCMETGKYVDKLKAINREKGKKRFWLEIMPGILLIGCSLIQDRIQGIDQKWIIGALGLVTVGDTLLVFLTQNLWKKYPKIPWPLAASCGILFFSGWAMNFQWQKMLSVQEYTEITSKGISQMIEETVETDKEWYRLEEQEGGTQEFADMNRIRHIRQNISSIYSSAYNQEYARFRNDTFQVNRHFRNRLMESVTDNPVFLRFMGVRYIIGKTPPAGYRLLKEKGDISLYQNFQAAPMAFVTNRTISREEYDNLSFPDRQTALLQYAVTEETSDGSQVTEDAIISMEKCSLRLPESEDKDFYIRKTDKGYEIYGTKERKIKAEISGREETDDLLAVRFQVKNQNPGKDMYIRLNGQTNRLSAQKGYEYANENYGFSYTVTLKGGKKEVTFTLGEGRYILEDIQVFTGNLEELGNEELYESPLENICFSRDGDSLAGTVGSENTGYLITSIPYDKNFRITIDGEEVETEKVNTAFLGGKVPKGAHRIQIYYQAPGKGTGFFLTGLGMVFLVSLELKSKRRKKSERAV</sequence>
<dbReference type="PANTHER" id="PTHR38454">
    <property type="entry name" value="INTEGRAL MEMBRANE PROTEIN-RELATED"/>
    <property type="match status" value="1"/>
</dbReference>
<evidence type="ECO:0000313" key="3">
    <source>
        <dbReference type="Proteomes" id="UP000823893"/>
    </source>
</evidence>
<reference evidence="2" key="2">
    <citation type="submission" date="2021-04" db="EMBL/GenBank/DDBJ databases">
        <authorList>
            <person name="Gilroy R."/>
        </authorList>
    </citation>
    <scope>NUCLEOTIDE SEQUENCE</scope>
    <source>
        <strain evidence="2">ChiSxjej6B18-287</strain>
    </source>
</reference>
<dbReference type="Pfam" id="PF09586">
    <property type="entry name" value="YfhO"/>
    <property type="match status" value="1"/>
</dbReference>
<dbReference type="Proteomes" id="UP000823893">
    <property type="component" value="Unassembled WGS sequence"/>
</dbReference>
<gene>
    <name evidence="2" type="ORF">H9935_13255</name>
</gene>
<keyword evidence="1" id="KW-1133">Transmembrane helix</keyword>
<feature type="transmembrane region" description="Helical" evidence="1">
    <location>
        <begin position="268"/>
        <end position="290"/>
    </location>
</feature>
<feature type="transmembrane region" description="Helical" evidence="1">
    <location>
        <begin position="128"/>
        <end position="146"/>
    </location>
</feature>
<accession>A0A9D2SKG7</accession>
<evidence type="ECO:0000256" key="1">
    <source>
        <dbReference type="SAM" id="Phobius"/>
    </source>
</evidence>
<feature type="transmembrane region" description="Helical" evidence="1">
    <location>
        <begin position="98"/>
        <end position="116"/>
    </location>
</feature>
<dbReference type="EMBL" id="DWWV01000181">
    <property type="protein sequence ID" value="HJC11743.1"/>
    <property type="molecule type" value="Genomic_DNA"/>
</dbReference>
<feature type="transmembrane region" description="Helical" evidence="1">
    <location>
        <begin position="176"/>
        <end position="203"/>
    </location>
</feature>
<feature type="transmembrane region" description="Helical" evidence="1">
    <location>
        <begin position="387"/>
        <end position="407"/>
    </location>
</feature>
<feature type="transmembrane region" description="Helical" evidence="1">
    <location>
        <begin position="302"/>
        <end position="320"/>
    </location>
</feature>
<feature type="transmembrane region" description="Helical" evidence="1">
    <location>
        <begin position="12"/>
        <end position="31"/>
    </location>
</feature>
<keyword evidence="1" id="KW-0812">Transmembrane</keyword>
<feature type="transmembrane region" description="Helical" evidence="1">
    <location>
        <begin position="223"/>
        <end position="248"/>
    </location>
</feature>
<name>A0A9D2SKG7_9FIRM</name>
<feature type="transmembrane region" description="Helical" evidence="1">
    <location>
        <begin position="832"/>
        <end position="850"/>
    </location>
</feature>
<proteinExistence type="predicted"/>